<accession>R7QKF4</accession>
<sequence length="39" mass="4255">MFISCIGSLKTCIVADFKSFDADLMQAVRRPGFSSVSLL</sequence>
<dbReference type="KEGG" id="ccp:CHC_T00006097001"/>
<protein>
    <submittedName>
        <fullName evidence="1">Uncharacterized protein</fullName>
    </submittedName>
</protein>
<dbReference type="Proteomes" id="UP000012073">
    <property type="component" value="Unassembled WGS sequence"/>
</dbReference>
<organism evidence="1 2">
    <name type="scientific">Chondrus crispus</name>
    <name type="common">Carrageen Irish moss</name>
    <name type="synonym">Polymorpha crispa</name>
    <dbReference type="NCBI Taxonomy" id="2769"/>
    <lineage>
        <taxon>Eukaryota</taxon>
        <taxon>Rhodophyta</taxon>
        <taxon>Florideophyceae</taxon>
        <taxon>Rhodymeniophycidae</taxon>
        <taxon>Gigartinales</taxon>
        <taxon>Gigartinaceae</taxon>
        <taxon>Chondrus</taxon>
    </lineage>
</organism>
<dbReference type="RefSeq" id="XP_005718143.1">
    <property type="nucleotide sequence ID" value="XM_005718086.1"/>
</dbReference>
<proteinExistence type="predicted"/>
<reference evidence="2" key="1">
    <citation type="journal article" date="2013" name="Proc. Natl. Acad. Sci. U.S.A.">
        <title>Genome structure and metabolic features in the red seaweed Chondrus crispus shed light on evolution of the Archaeplastida.</title>
        <authorList>
            <person name="Collen J."/>
            <person name="Porcel B."/>
            <person name="Carre W."/>
            <person name="Ball S.G."/>
            <person name="Chaparro C."/>
            <person name="Tonon T."/>
            <person name="Barbeyron T."/>
            <person name="Michel G."/>
            <person name="Noel B."/>
            <person name="Valentin K."/>
            <person name="Elias M."/>
            <person name="Artiguenave F."/>
            <person name="Arun A."/>
            <person name="Aury J.M."/>
            <person name="Barbosa-Neto J.F."/>
            <person name="Bothwell J.H."/>
            <person name="Bouget F.Y."/>
            <person name="Brillet L."/>
            <person name="Cabello-Hurtado F."/>
            <person name="Capella-Gutierrez S."/>
            <person name="Charrier B."/>
            <person name="Cladiere L."/>
            <person name="Cock J.M."/>
            <person name="Coelho S.M."/>
            <person name="Colleoni C."/>
            <person name="Czjzek M."/>
            <person name="Da Silva C."/>
            <person name="Delage L."/>
            <person name="Denoeud F."/>
            <person name="Deschamps P."/>
            <person name="Dittami S.M."/>
            <person name="Gabaldon T."/>
            <person name="Gachon C.M."/>
            <person name="Groisillier A."/>
            <person name="Herve C."/>
            <person name="Jabbari K."/>
            <person name="Katinka M."/>
            <person name="Kloareg B."/>
            <person name="Kowalczyk N."/>
            <person name="Labadie K."/>
            <person name="Leblanc C."/>
            <person name="Lopez P.J."/>
            <person name="McLachlan D.H."/>
            <person name="Meslet-Cladiere L."/>
            <person name="Moustafa A."/>
            <person name="Nehr Z."/>
            <person name="Nyvall Collen P."/>
            <person name="Panaud O."/>
            <person name="Partensky F."/>
            <person name="Poulain J."/>
            <person name="Rensing S.A."/>
            <person name="Rousvoal S."/>
            <person name="Samson G."/>
            <person name="Symeonidi A."/>
            <person name="Weissenbach J."/>
            <person name="Zambounis A."/>
            <person name="Wincker P."/>
            <person name="Boyen C."/>
        </authorList>
    </citation>
    <scope>NUCLEOTIDE SEQUENCE [LARGE SCALE GENOMIC DNA]</scope>
    <source>
        <strain evidence="2">cv. Stackhouse</strain>
    </source>
</reference>
<dbReference type="Gramene" id="CDF38258">
    <property type="protein sequence ID" value="CDF38258"/>
    <property type="gene ID" value="CHC_T00006097001"/>
</dbReference>
<keyword evidence="2" id="KW-1185">Reference proteome</keyword>
<dbReference type="EMBL" id="HG001907">
    <property type="protein sequence ID" value="CDF38258.1"/>
    <property type="molecule type" value="Genomic_DNA"/>
</dbReference>
<evidence type="ECO:0000313" key="1">
    <source>
        <dbReference type="EMBL" id="CDF38258.1"/>
    </source>
</evidence>
<dbReference type="GeneID" id="17325861"/>
<name>R7QKF4_CHOCR</name>
<gene>
    <name evidence="1" type="ORF">CHC_T00006097001</name>
</gene>
<evidence type="ECO:0000313" key="2">
    <source>
        <dbReference type="Proteomes" id="UP000012073"/>
    </source>
</evidence>
<dbReference type="AlphaFoldDB" id="R7QKF4"/>